<proteinExistence type="predicted"/>
<name>X1GR96_9ZZZZ</name>
<accession>X1GR96</accession>
<dbReference type="EMBL" id="BARU01022778">
    <property type="protein sequence ID" value="GAH60411.1"/>
    <property type="molecule type" value="Genomic_DNA"/>
</dbReference>
<sequence length="51" mass="5786">MRTSLRDASGARWKEILYTFEESKNPLFVTEVECNSTIRGTESFSKKPGTS</sequence>
<dbReference type="AlphaFoldDB" id="X1GR96"/>
<protein>
    <submittedName>
        <fullName evidence="1">Uncharacterized protein</fullName>
    </submittedName>
</protein>
<reference evidence="1" key="1">
    <citation type="journal article" date="2014" name="Front. Microbiol.">
        <title>High frequency of phylogenetically diverse reductive dehalogenase-homologous genes in deep subseafloor sedimentary metagenomes.</title>
        <authorList>
            <person name="Kawai M."/>
            <person name="Futagami T."/>
            <person name="Toyoda A."/>
            <person name="Takaki Y."/>
            <person name="Nishi S."/>
            <person name="Hori S."/>
            <person name="Arai W."/>
            <person name="Tsubouchi T."/>
            <person name="Morono Y."/>
            <person name="Uchiyama I."/>
            <person name="Ito T."/>
            <person name="Fujiyama A."/>
            <person name="Inagaki F."/>
            <person name="Takami H."/>
        </authorList>
    </citation>
    <scope>NUCLEOTIDE SEQUENCE</scope>
    <source>
        <strain evidence="1">Expedition CK06-06</strain>
    </source>
</reference>
<organism evidence="1">
    <name type="scientific">marine sediment metagenome</name>
    <dbReference type="NCBI Taxonomy" id="412755"/>
    <lineage>
        <taxon>unclassified sequences</taxon>
        <taxon>metagenomes</taxon>
        <taxon>ecological metagenomes</taxon>
    </lineage>
</organism>
<gene>
    <name evidence="1" type="ORF">S03H2_37056</name>
</gene>
<evidence type="ECO:0000313" key="1">
    <source>
        <dbReference type="EMBL" id="GAH60411.1"/>
    </source>
</evidence>
<comment type="caution">
    <text evidence="1">The sequence shown here is derived from an EMBL/GenBank/DDBJ whole genome shotgun (WGS) entry which is preliminary data.</text>
</comment>